<protein>
    <recommendedName>
        <fullName evidence="3">EF-hand domain-containing protein</fullName>
    </recommendedName>
</protein>
<dbReference type="Proteomes" id="UP000799118">
    <property type="component" value="Unassembled WGS sequence"/>
</dbReference>
<sequence length="121" mass="13788">MASLLDEDGGISESLERVLKQIFGKYCTPKPELPLSGDIPPNAYLEPSKLDAWASDTNGEPFSQETKDEILQFMDVTDEGNLTFKGFLQVYQLQTENDEEETWRDLSKHGFDRSLTLIRQE</sequence>
<evidence type="ECO:0008006" key="3">
    <source>
        <dbReference type="Google" id="ProtNLM"/>
    </source>
</evidence>
<accession>A0A6A4HPI4</accession>
<dbReference type="InterPro" id="IPR011992">
    <property type="entry name" value="EF-hand-dom_pair"/>
</dbReference>
<proteinExistence type="predicted"/>
<dbReference type="SUPFAM" id="SSF47473">
    <property type="entry name" value="EF-hand"/>
    <property type="match status" value="1"/>
</dbReference>
<evidence type="ECO:0000313" key="1">
    <source>
        <dbReference type="EMBL" id="KAE9399258.1"/>
    </source>
</evidence>
<dbReference type="AlphaFoldDB" id="A0A6A4HPI4"/>
<dbReference type="Gene3D" id="1.10.238.10">
    <property type="entry name" value="EF-hand"/>
    <property type="match status" value="1"/>
</dbReference>
<keyword evidence="2" id="KW-1185">Reference proteome</keyword>
<dbReference type="EMBL" id="ML769471">
    <property type="protein sequence ID" value="KAE9399258.1"/>
    <property type="molecule type" value="Genomic_DNA"/>
</dbReference>
<reference evidence="1" key="1">
    <citation type="journal article" date="2019" name="Environ. Microbiol.">
        <title>Fungal ecological strategies reflected in gene transcription - a case study of two litter decomposers.</title>
        <authorList>
            <person name="Barbi F."/>
            <person name="Kohler A."/>
            <person name="Barry K."/>
            <person name="Baskaran P."/>
            <person name="Daum C."/>
            <person name="Fauchery L."/>
            <person name="Ihrmark K."/>
            <person name="Kuo A."/>
            <person name="LaButti K."/>
            <person name="Lipzen A."/>
            <person name="Morin E."/>
            <person name="Grigoriev I.V."/>
            <person name="Henrissat B."/>
            <person name="Lindahl B."/>
            <person name="Martin F."/>
        </authorList>
    </citation>
    <scope>NUCLEOTIDE SEQUENCE</scope>
    <source>
        <strain evidence="1">JB14</strain>
    </source>
</reference>
<name>A0A6A4HPI4_9AGAR</name>
<dbReference type="OrthoDB" id="26525at2759"/>
<evidence type="ECO:0000313" key="2">
    <source>
        <dbReference type="Proteomes" id="UP000799118"/>
    </source>
</evidence>
<gene>
    <name evidence="1" type="ORF">BT96DRAFT_882197</name>
</gene>
<organism evidence="1 2">
    <name type="scientific">Gymnopus androsaceus JB14</name>
    <dbReference type="NCBI Taxonomy" id="1447944"/>
    <lineage>
        <taxon>Eukaryota</taxon>
        <taxon>Fungi</taxon>
        <taxon>Dikarya</taxon>
        <taxon>Basidiomycota</taxon>
        <taxon>Agaricomycotina</taxon>
        <taxon>Agaricomycetes</taxon>
        <taxon>Agaricomycetidae</taxon>
        <taxon>Agaricales</taxon>
        <taxon>Marasmiineae</taxon>
        <taxon>Omphalotaceae</taxon>
        <taxon>Gymnopus</taxon>
    </lineage>
</organism>